<keyword evidence="4" id="KW-1185">Reference proteome</keyword>
<gene>
    <name evidence="3" type="ORF">MBRA_35200</name>
</gene>
<dbReference type="InterPro" id="IPR026954">
    <property type="entry name" value="PknH-like_Extracell"/>
</dbReference>
<proteinExistence type="predicted"/>
<evidence type="ECO:0000259" key="2">
    <source>
        <dbReference type="Pfam" id="PF14032"/>
    </source>
</evidence>
<feature type="signal peptide" evidence="1">
    <location>
        <begin position="1"/>
        <end position="21"/>
    </location>
</feature>
<organism evidence="3 4">
    <name type="scientific">Mycobacterium branderi</name>
    <dbReference type="NCBI Taxonomy" id="43348"/>
    <lineage>
        <taxon>Bacteria</taxon>
        <taxon>Bacillati</taxon>
        <taxon>Actinomycetota</taxon>
        <taxon>Actinomycetes</taxon>
        <taxon>Mycobacteriales</taxon>
        <taxon>Mycobacteriaceae</taxon>
        <taxon>Mycobacterium</taxon>
    </lineage>
</organism>
<dbReference type="InterPro" id="IPR038232">
    <property type="entry name" value="PknH-like_Extracell_sf"/>
</dbReference>
<evidence type="ECO:0000313" key="3">
    <source>
        <dbReference type="EMBL" id="BBZ13325.1"/>
    </source>
</evidence>
<sequence length="231" mass="24611">MQMRYLATAFAVAGICILATGCGGGGSQGAKSTTTTTTTLIPRPVVERELDGLLLAPEQINPVMGATELKLTRKHDQMSDDSALMEPRECLAIDSSAQAQVYADSGFTAIRDQAFNDGDNFTHYAEQAVVLFPTAKQAAAFFNNSAKQWPACHQYRHLQSGTEWTAGPISNADDVLSVVATQQNARAGGWACGRALALKNNVIVDINTCSPEPKNSAVDLAKQIAAKVPLR</sequence>
<dbReference type="Proteomes" id="UP000467379">
    <property type="component" value="Chromosome"/>
</dbReference>
<reference evidence="3 4" key="1">
    <citation type="journal article" date="2019" name="Emerg. Microbes Infect.">
        <title>Comprehensive subspecies identification of 175 nontuberculous mycobacteria species based on 7547 genomic profiles.</title>
        <authorList>
            <person name="Matsumoto Y."/>
            <person name="Kinjo T."/>
            <person name="Motooka D."/>
            <person name="Nabeya D."/>
            <person name="Jung N."/>
            <person name="Uechi K."/>
            <person name="Horii T."/>
            <person name="Iida T."/>
            <person name="Fujita J."/>
            <person name="Nakamura S."/>
        </authorList>
    </citation>
    <scope>NUCLEOTIDE SEQUENCE [LARGE SCALE GENOMIC DNA]</scope>
    <source>
        <strain evidence="3 4">JCM 12687</strain>
    </source>
</reference>
<feature type="domain" description="PknH-like extracellular" evidence="2">
    <location>
        <begin position="47"/>
        <end position="227"/>
    </location>
</feature>
<dbReference type="Pfam" id="PF14032">
    <property type="entry name" value="PknH_C"/>
    <property type="match status" value="1"/>
</dbReference>
<protein>
    <recommendedName>
        <fullName evidence="2">PknH-like extracellular domain-containing protein</fullName>
    </recommendedName>
</protein>
<dbReference type="PROSITE" id="PS51257">
    <property type="entry name" value="PROKAR_LIPOPROTEIN"/>
    <property type="match status" value="1"/>
</dbReference>
<feature type="chain" id="PRO_5046728369" description="PknH-like extracellular domain-containing protein" evidence="1">
    <location>
        <begin position="22"/>
        <end position="231"/>
    </location>
</feature>
<accession>A0ABN6B6P9</accession>
<keyword evidence="1" id="KW-0732">Signal</keyword>
<dbReference type="EMBL" id="AP022606">
    <property type="protein sequence ID" value="BBZ13325.1"/>
    <property type="molecule type" value="Genomic_DNA"/>
</dbReference>
<evidence type="ECO:0000256" key="1">
    <source>
        <dbReference type="SAM" id="SignalP"/>
    </source>
</evidence>
<name>A0ABN6B6P9_9MYCO</name>
<evidence type="ECO:0000313" key="4">
    <source>
        <dbReference type="Proteomes" id="UP000467379"/>
    </source>
</evidence>
<dbReference type="Gene3D" id="3.40.1000.70">
    <property type="entry name" value="PknH-like extracellular domain"/>
    <property type="match status" value="1"/>
</dbReference>